<dbReference type="InterPro" id="IPR000045">
    <property type="entry name" value="Prepilin_IV_endopep_pep"/>
</dbReference>
<dbReference type="EMBL" id="LR130778">
    <property type="protein sequence ID" value="VDN49371.1"/>
    <property type="molecule type" value="Genomic_DNA"/>
</dbReference>
<feature type="transmembrane region" description="Helical" evidence="3">
    <location>
        <begin position="109"/>
        <end position="131"/>
    </location>
</feature>
<gene>
    <name evidence="5" type="ORF">PATL70BA_3436</name>
</gene>
<keyword evidence="3" id="KW-1133">Transmembrane helix</keyword>
<dbReference type="InterPro" id="IPR014032">
    <property type="entry name" value="Peptidase_A24A_bac"/>
</dbReference>
<name>A0A3P7Q215_9FIRM</name>
<proteinExistence type="inferred from homology"/>
<feature type="transmembrane region" description="Helical" evidence="3">
    <location>
        <begin position="35"/>
        <end position="56"/>
    </location>
</feature>
<dbReference type="Proteomes" id="UP000279029">
    <property type="component" value="Chromosome"/>
</dbReference>
<dbReference type="Gene3D" id="1.20.120.1220">
    <property type="match status" value="1"/>
</dbReference>
<sequence length="136" mass="14888">MIDFRYKIIPNGLVLFILVLGVVQTFLTGHYLRHIIGFFIVSGILILLSLIVKNGMGMGDIKLMAAAGLLLGWDKILLALMIGAILGSVIGISLIALKIIKPREAIPFGPFLATGIMTAMLFGEQIIHWYIELVKL</sequence>
<evidence type="ECO:0000313" key="5">
    <source>
        <dbReference type="EMBL" id="VDN49371.1"/>
    </source>
</evidence>
<keyword evidence="3" id="KW-0812">Transmembrane</keyword>
<dbReference type="Pfam" id="PF01478">
    <property type="entry name" value="Peptidase_A24"/>
    <property type="match status" value="1"/>
</dbReference>
<evidence type="ECO:0000256" key="3">
    <source>
        <dbReference type="SAM" id="Phobius"/>
    </source>
</evidence>
<evidence type="ECO:0000259" key="4">
    <source>
        <dbReference type="Pfam" id="PF01478"/>
    </source>
</evidence>
<evidence type="ECO:0000256" key="1">
    <source>
        <dbReference type="ARBA" id="ARBA00005801"/>
    </source>
</evidence>
<dbReference type="GO" id="GO:0005886">
    <property type="term" value="C:plasma membrane"/>
    <property type="evidence" value="ECO:0007669"/>
    <property type="project" value="TreeGrafter"/>
</dbReference>
<evidence type="ECO:0000313" key="6">
    <source>
        <dbReference type="Proteomes" id="UP000279029"/>
    </source>
</evidence>
<keyword evidence="6" id="KW-1185">Reference proteome</keyword>
<dbReference type="PANTHER" id="PTHR30487:SF0">
    <property type="entry name" value="PREPILIN LEADER PEPTIDASE_N-METHYLTRANSFERASE-RELATED"/>
    <property type="match status" value="1"/>
</dbReference>
<dbReference type="GO" id="GO:0006465">
    <property type="term" value="P:signal peptide processing"/>
    <property type="evidence" value="ECO:0007669"/>
    <property type="project" value="TreeGrafter"/>
</dbReference>
<evidence type="ECO:0000256" key="2">
    <source>
        <dbReference type="RuleBase" id="RU003793"/>
    </source>
</evidence>
<feature type="domain" description="Prepilin type IV endopeptidase peptidase" evidence="4">
    <location>
        <begin position="2"/>
        <end position="92"/>
    </location>
</feature>
<dbReference type="AlphaFoldDB" id="A0A3P7Q215"/>
<accession>A0A3P7Q215</accession>
<comment type="similarity">
    <text evidence="1 2">Belongs to the peptidase A24 family.</text>
</comment>
<protein>
    <submittedName>
        <fullName evidence="5">Prepilin peptidase</fullName>
    </submittedName>
</protein>
<dbReference type="GO" id="GO:0004190">
    <property type="term" value="F:aspartic-type endopeptidase activity"/>
    <property type="evidence" value="ECO:0007669"/>
    <property type="project" value="InterPro"/>
</dbReference>
<dbReference type="KEGG" id="cbar:PATL70BA_3436"/>
<dbReference type="PRINTS" id="PR00864">
    <property type="entry name" value="PREPILNPTASE"/>
</dbReference>
<organism evidence="5 6">
    <name type="scientific">Petrocella atlantisensis</name>
    <dbReference type="NCBI Taxonomy" id="2173034"/>
    <lineage>
        <taxon>Bacteria</taxon>
        <taxon>Bacillati</taxon>
        <taxon>Bacillota</taxon>
        <taxon>Clostridia</taxon>
        <taxon>Lachnospirales</taxon>
        <taxon>Vallitaleaceae</taxon>
        <taxon>Petrocella</taxon>
    </lineage>
</organism>
<dbReference type="PANTHER" id="PTHR30487">
    <property type="entry name" value="TYPE 4 PREPILIN-LIKE PROTEINS LEADER PEPTIDE-PROCESSING ENZYME"/>
    <property type="match status" value="1"/>
</dbReference>
<feature type="transmembrane region" description="Helical" evidence="3">
    <location>
        <begin position="76"/>
        <end position="97"/>
    </location>
</feature>
<dbReference type="InterPro" id="IPR050882">
    <property type="entry name" value="Prepilin_peptidase/N-MTase"/>
</dbReference>
<keyword evidence="3" id="KW-0472">Membrane</keyword>
<reference evidence="5 6" key="1">
    <citation type="submission" date="2018-09" db="EMBL/GenBank/DDBJ databases">
        <authorList>
            <person name="Postec A."/>
        </authorList>
    </citation>
    <scope>NUCLEOTIDE SEQUENCE [LARGE SCALE GENOMIC DNA]</scope>
    <source>
        <strain evidence="5">70B-A</strain>
    </source>
</reference>
<feature type="transmembrane region" description="Helical" evidence="3">
    <location>
        <begin position="6"/>
        <end position="23"/>
    </location>
</feature>